<feature type="chain" id="PRO_5033995531" evidence="6">
    <location>
        <begin position="20"/>
        <end position="299"/>
    </location>
</feature>
<dbReference type="Pfam" id="PF00386">
    <property type="entry name" value="C1q"/>
    <property type="match status" value="1"/>
</dbReference>
<feature type="region of interest" description="Disordered" evidence="5">
    <location>
        <begin position="124"/>
        <end position="146"/>
    </location>
</feature>
<dbReference type="KEGG" id="cvn:111136902"/>
<evidence type="ECO:0000256" key="3">
    <source>
        <dbReference type="ARBA" id="ARBA00022729"/>
    </source>
</evidence>
<keyword evidence="4" id="KW-0175">Coiled coil</keyword>
<dbReference type="PANTHER" id="PTHR22923">
    <property type="entry name" value="CEREBELLIN-RELATED"/>
    <property type="match status" value="1"/>
</dbReference>
<dbReference type="SUPFAM" id="SSF49842">
    <property type="entry name" value="TNF-like"/>
    <property type="match status" value="1"/>
</dbReference>
<keyword evidence="8" id="KW-1185">Reference proteome</keyword>
<dbReference type="GeneID" id="111136902"/>
<evidence type="ECO:0000256" key="5">
    <source>
        <dbReference type="SAM" id="MobiDB-lite"/>
    </source>
</evidence>
<evidence type="ECO:0000256" key="2">
    <source>
        <dbReference type="ARBA" id="ARBA00022525"/>
    </source>
</evidence>
<dbReference type="RefSeq" id="XP_022343772.1">
    <property type="nucleotide sequence ID" value="XM_022488064.1"/>
</dbReference>
<dbReference type="AlphaFoldDB" id="A0A8B8EV22"/>
<proteinExistence type="predicted"/>
<dbReference type="Gene3D" id="2.60.120.40">
    <property type="match status" value="1"/>
</dbReference>
<reference evidence="9" key="1">
    <citation type="submission" date="2025-08" db="UniProtKB">
        <authorList>
            <consortium name="RefSeq"/>
        </authorList>
    </citation>
    <scope>IDENTIFICATION</scope>
    <source>
        <tissue evidence="9">Whole sample</tissue>
    </source>
</reference>
<dbReference type="OrthoDB" id="6080680at2759"/>
<dbReference type="GO" id="GO:0005576">
    <property type="term" value="C:extracellular region"/>
    <property type="evidence" value="ECO:0007669"/>
    <property type="project" value="UniProtKB-SubCell"/>
</dbReference>
<feature type="coiled-coil region" evidence="4">
    <location>
        <begin position="33"/>
        <end position="92"/>
    </location>
</feature>
<accession>A0A8B8EV22</accession>
<feature type="signal peptide" evidence="6">
    <location>
        <begin position="1"/>
        <end position="19"/>
    </location>
</feature>
<evidence type="ECO:0000256" key="4">
    <source>
        <dbReference type="SAM" id="Coils"/>
    </source>
</evidence>
<dbReference type="Proteomes" id="UP000694844">
    <property type="component" value="Chromosome 5"/>
</dbReference>
<evidence type="ECO:0000256" key="1">
    <source>
        <dbReference type="ARBA" id="ARBA00004613"/>
    </source>
</evidence>
<name>A0A8B8EV22_CRAVI</name>
<keyword evidence="2" id="KW-0964">Secreted</keyword>
<sequence length="299" mass="33891">MLLFGFLSIWVLLFGIVHSERPLKDGLLSDIDVKNLLQRLVVLEESLEVERQRNNKLEKTVNILTTNLEQTKRTFEEKCAALEKQLQNHLEERTMMSSSKNIEEKTEKWRTFKNNWQRKPVVHSWTPLDSSSKSKNRDSDALSIQRRDSTNLKKRLLVQPSQVPPSTVAFYAQRSTNIPASEVTSNHVLVYDIVTTNVGNGYHAPTGVFIVPESGIYVFSWSFRNGDHSQHSTQLMLNNNDVGLIHARISDGSISTTGLAVLHVNKGDDVYVKIPSVNHVGTIYNDVYGRASFSGWKLN</sequence>
<organism evidence="8 9">
    <name type="scientific">Crassostrea virginica</name>
    <name type="common">Eastern oyster</name>
    <dbReference type="NCBI Taxonomy" id="6565"/>
    <lineage>
        <taxon>Eukaryota</taxon>
        <taxon>Metazoa</taxon>
        <taxon>Spiralia</taxon>
        <taxon>Lophotrochozoa</taxon>
        <taxon>Mollusca</taxon>
        <taxon>Bivalvia</taxon>
        <taxon>Autobranchia</taxon>
        <taxon>Pteriomorphia</taxon>
        <taxon>Ostreida</taxon>
        <taxon>Ostreoidea</taxon>
        <taxon>Ostreidae</taxon>
        <taxon>Crassostrea</taxon>
    </lineage>
</organism>
<dbReference type="InterPro" id="IPR001073">
    <property type="entry name" value="C1q_dom"/>
</dbReference>
<protein>
    <submittedName>
        <fullName evidence="9">Uncharacterized protein LOC111136902</fullName>
    </submittedName>
</protein>
<dbReference type="InterPro" id="IPR050822">
    <property type="entry name" value="Cerebellin_Synaptic_Org"/>
</dbReference>
<dbReference type="SMART" id="SM00110">
    <property type="entry name" value="C1Q"/>
    <property type="match status" value="1"/>
</dbReference>
<dbReference type="PRINTS" id="PR00007">
    <property type="entry name" value="COMPLEMNTC1Q"/>
</dbReference>
<keyword evidence="3 6" id="KW-0732">Signal</keyword>
<evidence type="ECO:0000259" key="7">
    <source>
        <dbReference type="PROSITE" id="PS50871"/>
    </source>
</evidence>
<dbReference type="PROSITE" id="PS50871">
    <property type="entry name" value="C1Q"/>
    <property type="match status" value="1"/>
</dbReference>
<comment type="subcellular location">
    <subcellularLocation>
        <location evidence="1">Secreted</location>
    </subcellularLocation>
</comment>
<dbReference type="PANTHER" id="PTHR22923:SF116">
    <property type="entry name" value="C1Q DOMAIN-CONTAINING PROTEIN"/>
    <property type="match status" value="1"/>
</dbReference>
<feature type="compositionally biased region" description="Basic and acidic residues" evidence="5">
    <location>
        <begin position="135"/>
        <end position="146"/>
    </location>
</feature>
<gene>
    <name evidence="9" type="primary">LOC111136902</name>
</gene>
<dbReference type="InterPro" id="IPR008983">
    <property type="entry name" value="Tumour_necrosis_fac-like_dom"/>
</dbReference>
<evidence type="ECO:0000313" key="8">
    <source>
        <dbReference type="Proteomes" id="UP000694844"/>
    </source>
</evidence>
<feature type="domain" description="C1q" evidence="7">
    <location>
        <begin position="163"/>
        <end position="299"/>
    </location>
</feature>
<evidence type="ECO:0000256" key="6">
    <source>
        <dbReference type="SAM" id="SignalP"/>
    </source>
</evidence>
<evidence type="ECO:0000313" key="9">
    <source>
        <dbReference type="RefSeq" id="XP_022343772.1"/>
    </source>
</evidence>